<dbReference type="AlphaFoldDB" id="A0AAW8D8R7"/>
<reference evidence="1 3" key="1">
    <citation type="submission" date="2023-07" db="EMBL/GenBank/DDBJ databases">
        <title>Sorghum-associated microbial communities from plants grown in Nebraska, USA.</title>
        <authorList>
            <person name="Schachtman D."/>
        </authorList>
    </citation>
    <scope>NUCLEOTIDE SEQUENCE</scope>
    <source>
        <strain evidence="1">DS1006</strain>
        <strain evidence="2 3">DS1016</strain>
    </source>
</reference>
<sequence length="83" mass="8905">MSEKSPDRPTVSVGWDEIAELSRAWAEYTATAGNGSAPVDPILSLRKTGAVLRSVEKVLVSIESEARRKEASRASANGTCRET</sequence>
<organism evidence="1 4">
    <name type="scientific">Arthrobacter bambusae</name>
    <dbReference type="NCBI Taxonomy" id="1338426"/>
    <lineage>
        <taxon>Bacteria</taxon>
        <taxon>Bacillati</taxon>
        <taxon>Actinomycetota</taxon>
        <taxon>Actinomycetes</taxon>
        <taxon>Micrococcales</taxon>
        <taxon>Micrococcaceae</taxon>
        <taxon>Arthrobacter</taxon>
    </lineage>
</organism>
<accession>A0AAW8D8R7</accession>
<keyword evidence="3" id="KW-1185">Reference proteome</keyword>
<evidence type="ECO:0000313" key="2">
    <source>
        <dbReference type="EMBL" id="MDQ0180899.1"/>
    </source>
</evidence>
<dbReference type="Proteomes" id="UP001230951">
    <property type="component" value="Unassembled WGS sequence"/>
</dbReference>
<protein>
    <submittedName>
        <fullName evidence="1">Uncharacterized protein</fullName>
    </submittedName>
</protein>
<dbReference type="EMBL" id="JAUSRG010000003">
    <property type="protein sequence ID" value="MDP9904672.1"/>
    <property type="molecule type" value="Genomic_DNA"/>
</dbReference>
<evidence type="ECO:0000313" key="1">
    <source>
        <dbReference type="EMBL" id="MDP9904672.1"/>
    </source>
</evidence>
<dbReference type="EMBL" id="JAUSTF010000004">
    <property type="protein sequence ID" value="MDQ0180899.1"/>
    <property type="molecule type" value="Genomic_DNA"/>
</dbReference>
<evidence type="ECO:0000313" key="4">
    <source>
        <dbReference type="Proteomes" id="UP001242995"/>
    </source>
</evidence>
<dbReference type="RefSeq" id="WP_306960507.1">
    <property type="nucleotide sequence ID" value="NZ_JAUSRG010000003.1"/>
</dbReference>
<proteinExistence type="predicted"/>
<gene>
    <name evidence="1" type="ORF">J2S90_001627</name>
    <name evidence="2" type="ORF">J2S93_002326</name>
</gene>
<dbReference type="Proteomes" id="UP001242995">
    <property type="component" value="Unassembled WGS sequence"/>
</dbReference>
<comment type="caution">
    <text evidence="1">The sequence shown here is derived from an EMBL/GenBank/DDBJ whole genome shotgun (WGS) entry which is preliminary data.</text>
</comment>
<name>A0AAW8D8R7_9MICC</name>
<evidence type="ECO:0000313" key="3">
    <source>
        <dbReference type="Proteomes" id="UP001230951"/>
    </source>
</evidence>